<proteinExistence type="predicted"/>
<protein>
    <submittedName>
        <fullName evidence="2">Uncharacterized protein</fullName>
    </submittedName>
</protein>
<evidence type="ECO:0000313" key="3">
    <source>
        <dbReference type="Proteomes" id="UP000318590"/>
    </source>
</evidence>
<evidence type="ECO:0000256" key="1">
    <source>
        <dbReference type="SAM" id="Coils"/>
    </source>
</evidence>
<dbReference type="Proteomes" id="UP000318590">
    <property type="component" value="Unassembled WGS sequence"/>
</dbReference>
<dbReference type="AlphaFoldDB" id="A0A547PMZ1"/>
<feature type="coiled-coil region" evidence="1">
    <location>
        <begin position="276"/>
        <end position="303"/>
    </location>
</feature>
<sequence length="443" mass="50422">MSGRKCSNVTISSNAYNQLRTNVRRADNAAAAARRQAEKERAKNRAMQAEFRRSQDSMQREYRQGLVSLSDSIRHVELQQNERLNTLRDEMFENFEAQSRAFAQALNEHRAEVSAQLEDIRDEITADKETQRYYAEQRVSDVAKLMALLAKDADTERFAPGELASLEARLEDARNAISLGQHQAAFSGAQERYYDYQELRVKIAERQALWSARLELALRQSERVAGDIAAANEARYQFGEDQQSDVAAEVDFWSWGRLSELKAAHEDIAAQLSNATDLSAEDLERLETELIELEGEIVATVALARERLIQSQHRRDIGEAVLESFEGTIWQLDDNSYEGEDFRRGLHLKMKNEAQEEIVVSITPNETADGGMSSVVEVNFFDRDNDERLRAARLREMQAAMQHQGVEVEGFRCMDNSVGQPGDAKMRDFERLRQPLPAPDNTR</sequence>
<dbReference type="EMBL" id="VFSV01000042">
    <property type="protein sequence ID" value="TRD15475.1"/>
    <property type="molecule type" value="Genomic_DNA"/>
</dbReference>
<name>A0A547PMZ1_9RHOB</name>
<dbReference type="RefSeq" id="WP_142835843.1">
    <property type="nucleotide sequence ID" value="NZ_VFSV01000042.1"/>
</dbReference>
<gene>
    <name evidence="2" type="ORF">FEV53_16300</name>
</gene>
<accession>A0A547PMZ1</accession>
<keyword evidence="1" id="KW-0175">Coiled coil</keyword>
<organism evidence="2 3">
    <name type="scientific">Palleronia caenipelagi</name>
    <dbReference type="NCBI Taxonomy" id="2489174"/>
    <lineage>
        <taxon>Bacteria</taxon>
        <taxon>Pseudomonadati</taxon>
        <taxon>Pseudomonadota</taxon>
        <taxon>Alphaproteobacteria</taxon>
        <taxon>Rhodobacterales</taxon>
        <taxon>Roseobacteraceae</taxon>
        <taxon>Palleronia</taxon>
    </lineage>
</organism>
<dbReference type="OrthoDB" id="3462345at2"/>
<keyword evidence="3" id="KW-1185">Reference proteome</keyword>
<comment type="caution">
    <text evidence="2">The sequence shown here is derived from an EMBL/GenBank/DDBJ whole genome shotgun (WGS) entry which is preliminary data.</text>
</comment>
<reference evidence="2 3" key="1">
    <citation type="submission" date="2019-06" db="EMBL/GenBank/DDBJ databases">
        <title>Paenimaribius caenipelagi gen. nov., sp. nov., isolated from a tidal flat.</title>
        <authorList>
            <person name="Yoon J.-H."/>
        </authorList>
    </citation>
    <scope>NUCLEOTIDE SEQUENCE [LARGE SCALE GENOMIC DNA]</scope>
    <source>
        <strain evidence="2 3">JBTF-M29</strain>
    </source>
</reference>
<feature type="coiled-coil region" evidence="1">
    <location>
        <begin position="16"/>
        <end position="50"/>
    </location>
</feature>
<evidence type="ECO:0000313" key="2">
    <source>
        <dbReference type="EMBL" id="TRD15475.1"/>
    </source>
</evidence>